<keyword evidence="2" id="KW-1185">Reference proteome</keyword>
<comment type="caution">
    <text evidence="1">The sequence shown here is derived from an EMBL/GenBank/DDBJ whole genome shotgun (WGS) entry which is preliminary data.</text>
</comment>
<sequence>MILIGCCGLLITPHLRAESPPARYELILLAEHQALSETRNGHTLVEERGNLPSLTGRISLPMPHGALHLALSASSGELDYDGQTQRGAGFTSTTRLRTLRHAVSYVYPLQDGLNVLVGWLEEKRNRRISGRGAVLGLDEDYRHDYGTLGIRRDASWGSIQAELLLGLGGSQSVSSRGAVDTVTFPSNSGSGLHLQGRFPVTGHTHALRLEWLPRFEYLHTPRSDSRPYNNGGMPAGTISQPETRRWSAGLGLALSW</sequence>
<dbReference type="EMBL" id="JABBGA010000019">
    <property type="protein sequence ID" value="NML27848.1"/>
    <property type="molecule type" value="Genomic_DNA"/>
</dbReference>
<dbReference type="AlphaFoldDB" id="A0A848G6G7"/>
<name>A0A848G6G7_9RHOO</name>
<evidence type="ECO:0008006" key="3">
    <source>
        <dbReference type="Google" id="ProtNLM"/>
    </source>
</evidence>
<dbReference type="RefSeq" id="WP_169147383.1">
    <property type="nucleotide sequence ID" value="NZ_JABBGA010000019.1"/>
</dbReference>
<dbReference type="Proteomes" id="UP000580043">
    <property type="component" value="Unassembled WGS sequence"/>
</dbReference>
<protein>
    <recommendedName>
        <fullName evidence="3">Autotransporter outer membrane beta-barrel domain-containing protein</fullName>
    </recommendedName>
</protein>
<evidence type="ECO:0000313" key="2">
    <source>
        <dbReference type="Proteomes" id="UP000580043"/>
    </source>
</evidence>
<gene>
    <name evidence="1" type="ORF">HHL15_18995</name>
</gene>
<reference evidence="1 2" key="1">
    <citation type="submission" date="2020-04" db="EMBL/GenBank/DDBJ databases">
        <title>Zoogloea sp. G-4-1-14 isolated from soil.</title>
        <authorList>
            <person name="Dahal R.H."/>
        </authorList>
    </citation>
    <scope>NUCLEOTIDE SEQUENCE [LARGE SCALE GENOMIC DNA]</scope>
    <source>
        <strain evidence="1 2">G-4-1-14</strain>
    </source>
</reference>
<evidence type="ECO:0000313" key="1">
    <source>
        <dbReference type="EMBL" id="NML27848.1"/>
    </source>
</evidence>
<accession>A0A848G6G7</accession>
<organism evidence="1 2">
    <name type="scientific">Zoogloea dura</name>
    <dbReference type="NCBI Taxonomy" id="2728840"/>
    <lineage>
        <taxon>Bacteria</taxon>
        <taxon>Pseudomonadati</taxon>
        <taxon>Pseudomonadota</taxon>
        <taxon>Betaproteobacteria</taxon>
        <taxon>Rhodocyclales</taxon>
        <taxon>Zoogloeaceae</taxon>
        <taxon>Zoogloea</taxon>
    </lineage>
</organism>
<proteinExistence type="predicted"/>